<keyword evidence="4" id="KW-1185">Reference proteome</keyword>
<feature type="region of interest" description="Disordered" evidence="1">
    <location>
        <begin position="352"/>
        <end position="440"/>
    </location>
</feature>
<dbReference type="InterPro" id="IPR026960">
    <property type="entry name" value="RVT-Znf"/>
</dbReference>
<protein>
    <recommendedName>
        <fullName evidence="2">Reverse transcriptase zinc-binding domain-containing protein</fullName>
    </recommendedName>
</protein>
<feature type="compositionally biased region" description="Basic and acidic residues" evidence="1">
    <location>
        <begin position="357"/>
        <end position="369"/>
    </location>
</feature>
<feature type="domain" description="Reverse transcriptase zinc-binding" evidence="2">
    <location>
        <begin position="164"/>
        <end position="241"/>
    </location>
</feature>
<reference evidence="3 4" key="1">
    <citation type="submission" date="2024-09" db="EMBL/GenBank/DDBJ databases">
        <title>Chromosome-scale assembly of Riccia sorocarpa.</title>
        <authorList>
            <person name="Paukszto L."/>
        </authorList>
    </citation>
    <scope>NUCLEOTIDE SEQUENCE [LARGE SCALE GENOMIC DNA]</scope>
    <source>
        <strain evidence="3">LP-2024</strain>
        <tissue evidence="3">Aerial parts of the thallus</tissue>
    </source>
</reference>
<proteinExistence type="predicted"/>
<evidence type="ECO:0000259" key="2">
    <source>
        <dbReference type="Pfam" id="PF13966"/>
    </source>
</evidence>
<comment type="caution">
    <text evidence="3">The sequence shown here is derived from an EMBL/GenBank/DDBJ whole genome shotgun (WGS) entry which is preliminary data.</text>
</comment>
<evidence type="ECO:0000313" key="4">
    <source>
        <dbReference type="Proteomes" id="UP001633002"/>
    </source>
</evidence>
<dbReference type="Pfam" id="PF13966">
    <property type="entry name" value="zf-RVT"/>
    <property type="match status" value="1"/>
</dbReference>
<gene>
    <name evidence="3" type="ORF">R1sor_011385</name>
</gene>
<sequence>MPAYVLMTFDLSAKGYKALENLWRTFIWGTREDGTAKKSSVAWDVMQKSKIQGGARILDLSKHSTAVKVRQVSRLLEGKELIWTLIAHAFIQQHLAAGKHRAEMRCWMVEEAILLGPKMKLKTSTTLQHLLQAWYKVCWTHKISRWKSLMSNEMSSTTKLNRKWRTEQSDETWNMIWQFTWKRPSIVREGFWWWRTMWQGFWSGQRAAKVNVSTGLCPRCLNEVETVEHLFWSCPHSIRRWTRLEQVTSGTGCAFSADDGWLQFKLNALRLKPTYAALWAIAAEMYKIIWRERTDKVFRNVTSHRPLRSVLKETVLSVSSWLAHPLPDQQHTLTERTLESIQVHLEALETYQGRLRMPHDPGVDEKDVETSSELEGGSGGGSGDRDTPCEGTLSDRNHEEYLSRRSMHVGRPCRDAQRLAASDDVDSYPDHTFSPSNGMLRRLLSSSDNQELSLVNEPG</sequence>
<feature type="compositionally biased region" description="Basic and acidic residues" evidence="1">
    <location>
        <begin position="383"/>
        <end position="403"/>
    </location>
</feature>
<dbReference type="AlphaFoldDB" id="A0ABD3I6S6"/>
<organism evidence="3 4">
    <name type="scientific">Riccia sorocarpa</name>
    <dbReference type="NCBI Taxonomy" id="122646"/>
    <lineage>
        <taxon>Eukaryota</taxon>
        <taxon>Viridiplantae</taxon>
        <taxon>Streptophyta</taxon>
        <taxon>Embryophyta</taxon>
        <taxon>Marchantiophyta</taxon>
        <taxon>Marchantiopsida</taxon>
        <taxon>Marchantiidae</taxon>
        <taxon>Marchantiales</taxon>
        <taxon>Ricciaceae</taxon>
        <taxon>Riccia</taxon>
    </lineage>
</organism>
<evidence type="ECO:0000313" key="3">
    <source>
        <dbReference type="EMBL" id="KAL3697309.1"/>
    </source>
</evidence>
<name>A0ABD3I6S6_9MARC</name>
<dbReference type="EMBL" id="JBJQOH010000002">
    <property type="protein sequence ID" value="KAL3697309.1"/>
    <property type="molecule type" value="Genomic_DNA"/>
</dbReference>
<accession>A0ABD3I6S6</accession>
<dbReference type="Proteomes" id="UP001633002">
    <property type="component" value="Unassembled WGS sequence"/>
</dbReference>
<evidence type="ECO:0000256" key="1">
    <source>
        <dbReference type="SAM" id="MobiDB-lite"/>
    </source>
</evidence>